<keyword evidence="9" id="KW-1185">Reference proteome</keyword>
<evidence type="ECO:0000256" key="7">
    <source>
        <dbReference type="ARBA" id="ARBA00023237"/>
    </source>
</evidence>
<sequence length="420" mass="47029">MFKKVVFGTVAFASLLNAAGYKVPEQSSDAVSLLSSNIATSFGADAAYYNPANMMFLPENRHYFEANLAWFHINSVKFNSNNSKSYKSNKFDSLASTMHSVSPEYYENFRFGMSLAVPAGVGISWDDPDTAFTAKRFKLKVVELNPSVAYRVSDNFAVATGLRVAYTKGMLANELYGLGDRALHGDGVDFGYNLALTYKPTPNWSLAATYRSKIDLDIKGNSKINVKKLGINYNGKVEVNIPLPAQLALATSYKIQDTTLMFSYERTYWSKFTGYDFEYPGRNPIQNKLAEGFFQLAFDNKVIRDYRDTNTYRFGVAHDATDRLRLMAGFVYDQKAAKNKQSVSLELPDTTSLAYSLGLNYKINDNLELSLGGLYQDRKKNDSSIKMAKLDNGMPMPFNQDGEISKAAIWIINSGIKYKF</sequence>
<keyword evidence="5" id="KW-0732">Signal</keyword>
<dbReference type="Gene3D" id="2.40.160.60">
    <property type="entry name" value="Outer membrane protein transport protein (OMPP1/FadL/TodX)"/>
    <property type="match status" value="1"/>
</dbReference>
<evidence type="ECO:0000256" key="6">
    <source>
        <dbReference type="ARBA" id="ARBA00023136"/>
    </source>
</evidence>
<dbReference type="SUPFAM" id="SSF56935">
    <property type="entry name" value="Porins"/>
    <property type="match status" value="1"/>
</dbReference>
<evidence type="ECO:0000256" key="3">
    <source>
        <dbReference type="ARBA" id="ARBA00022452"/>
    </source>
</evidence>
<reference evidence="9" key="1">
    <citation type="submission" date="2016-09" db="EMBL/GenBank/DDBJ databases">
        <title>Comparative genomics of the Campylobacter concisus group.</title>
        <authorList>
            <person name="Miller W.G."/>
            <person name="Yee E."/>
            <person name="Chapman M.H."/>
            <person name="Huynh S."/>
            <person name="Bono J.L."/>
            <person name="On S.L.W."/>
            <person name="StLeger J."/>
            <person name="Foster G."/>
            <person name="Parker C.T."/>
        </authorList>
    </citation>
    <scope>NUCLEOTIDE SEQUENCE [LARGE SCALE GENOMIC DNA]</scope>
    <source>
        <strain evidence="9">RM18021</strain>
    </source>
</reference>
<name>A0A1S6U9K2_9BACT</name>
<gene>
    <name evidence="8" type="ORF">CPIN18021_1632</name>
</gene>
<dbReference type="Proteomes" id="UP000190868">
    <property type="component" value="Chromosome"/>
</dbReference>
<keyword evidence="6" id="KW-0472">Membrane</keyword>
<comment type="similarity">
    <text evidence="2">Belongs to the OmpP1/FadL family.</text>
</comment>
<dbReference type="PANTHER" id="PTHR35093">
    <property type="entry name" value="OUTER MEMBRANE PROTEIN NMB0088-RELATED"/>
    <property type="match status" value="1"/>
</dbReference>
<evidence type="ECO:0000256" key="5">
    <source>
        <dbReference type="ARBA" id="ARBA00022729"/>
    </source>
</evidence>
<comment type="subcellular location">
    <subcellularLocation>
        <location evidence="1">Cell outer membrane</location>
        <topology evidence="1">Multi-pass membrane protein</topology>
    </subcellularLocation>
</comment>
<keyword evidence="7" id="KW-0998">Cell outer membrane</keyword>
<dbReference type="InterPro" id="IPR005017">
    <property type="entry name" value="OMPP1/FadL/TodX"/>
</dbReference>
<protein>
    <submittedName>
        <fullName evidence="8">Outer membrane transport protein (OMPP1/FadL/TodX family)</fullName>
    </submittedName>
</protein>
<accession>A0A1S6U9K2</accession>
<organism evidence="8 9">
    <name type="scientific">Campylobacter pinnipediorum subsp. caledonicus</name>
    <dbReference type="NCBI Taxonomy" id="1874362"/>
    <lineage>
        <taxon>Bacteria</taxon>
        <taxon>Pseudomonadati</taxon>
        <taxon>Campylobacterota</taxon>
        <taxon>Epsilonproteobacteria</taxon>
        <taxon>Campylobacterales</taxon>
        <taxon>Campylobacteraceae</taxon>
        <taxon>Campylobacter</taxon>
    </lineage>
</organism>
<evidence type="ECO:0000313" key="8">
    <source>
        <dbReference type="EMBL" id="AQW88411.1"/>
    </source>
</evidence>
<proteinExistence type="inferred from homology"/>
<keyword evidence="4" id="KW-0812">Transmembrane</keyword>
<dbReference type="GO" id="GO:0015483">
    <property type="term" value="F:long-chain fatty acid transporting porin activity"/>
    <property type="evidence" value="ECO:0007669"/>
    <property type="project" value="TreeGrafter"/>
</dbReference>
<dbReference type="AlphaFoldDB" id="A0A1S6U9K2"/>
<dbReference type="EMBL" id="CP017258">
    <property type="protein sequence ID" value="AQW88411.1"/>
    <property type="molecule type" value="Genomic_DNA"/>
</dbReference>
<dbReference type="Pfam" id="PF03349">
    <property type="entry name" value="Toluene_X"/>
    <property type="match status" value="1"/>
</dbReference>
<dbReference type="PANTHER" id="PTHR35093:SF8">
    <property type="entry name" value="OUTER MEMBRANE PROTEIN NMB0088-RELATED"/>
    <property type="match status" value="1"/>
</dbReference>
<dbReference type="RefSeq" id="WP_078424810.1">
    <property type="nucleotide sequence ID" value="NZ_CP017258.1"/>
</dbReference>
<evidence type="ECO:0000256" key="2">
    <source>
        <dbReference type="ARBA" id="ARBA00008163"/>
    </source>
</evidence>
<evidence type="ECO:0000256" key="4">
    <source>
        <dbReference type="ARBA" id="ARBA00022692"/>
    </source>
</evidence>
<dbReference type="GO" id="GO:0009279">
    <property type="term" value="C:cell outer membrane"/>
    <property type="evidence" value="ECO:0007669"/>
    <property type="project" value="UniProtKB-SubCell"/>
</dbReference>
<evidence type="ECO:0000313" key="9">
    <source>
        <dbReference type="Proteomes" id="UP000190868"/>
    </source>
</evidence>
<keyword evidence="3" id="KW-1134">Transmembrane beta strand</keyword>
<evidence type="ECO:0000256" key="1">
    <source>
        <dbReference type="ARBA" id="ARBA00004571"/>
    </source>
</evidence>